<reference evidence="6" key="1">
    <citation type="submission" date="2022-07" db="EMBL/GenBank/DDBJ databases">
        <title>Genome Sequence of Physisporinus lineatus.</title>
        <authorList>
            <person name="Buettner E."/>
        </authorList>
    </citation>
    <scope>NUCLEOTIDE SEQUENCE</scope>
    <source>
        <strain evidence="6">VT162</strain>
    </source>
</reference>
<comment type="cofactor">
    <cofactor evidence="3">
        <name>Zn(2+)</name>
        <dbReference type="ChEBI" id="CHEBI:29105"/>
    </cofactor>
    <text evidence="3">Binds 1 zinc ion per subunit.</text>
</comment>
<dbReference type="GO" id="GO:0008270">
    <property type="term" value="F:zinc ion binding"/>
    <property type="evidence" value="ECO:0007669"/>
    <property type="project" value="InterPro"/>
</dbReference>
<feature type="compositionally biased region" description="Acidic residues" evidence="4">
    <location>
        <begin position="1085"/>
        <end position="1113"/>
    </location>
</feature>
<dbReference type="PANTHER" id="PTHR12048">
    <property type="entry name" value="CCAAT-BINDING FACTOR-RELATED"/>
    <property type="match status" value="1"/>
</dbReference>
<dbReference type="InterPro" id="IPR001765">
    <property type="entry name" value="Carbonic_anhydrase"/>
</dbReference>
<protein>
    <recommendedName>
        <fullName evidence="5">CCAAT-binding factor domain-containing protein</fullName>
    </recommendedName>
</protein>
<accession>A0AAD5YC57</accession>
<feature type="region of interest" description="Disordered" evidence="4">
    <location>
        <begin position="569"/>
        <end position="606"/>
    </location>
</feature>
<dbReference type="InterPro" id="IPR005612">
    <property type="entry name" value="CCAAT-binding_factor"/>
</dbReference>
<feature type="domain" description="CCAAT-binding factor" evidence="5">
    <location>
        <begin position="751"/>
        <end position="919"/>
    </location>
</feature>
<dbReference type="SMART" id="SM00947">
    <property type="entry name" value="Pro_CA"/>
    <property type="match status" value="1"/>
</dbReference>
<evidence type="ECO:0000256" key="3">
    <source>
        <dbReference type="PIRSR" id="PIRSR601765-1"/>
    </source>
</evidence>
<feature type="compositionally biased region" description="Basic and acidic residues" evidence="4">
    <location>
        <begin position="269"/>
        <end position="302"/>
    </location>
</feature>
<dbReference type="InterPro" id="IPR016024">
    <property type="entry name" value="ARM-type_fold"/>
</dbReference>
<dbReference type="PANTHER" id="PTHR12048:SF0">
    <property type="entry name" value="CCAAT_ENHANCER-BINDING PROTEIN ZETA"/>
    <property type="match status" value="1"/>
</dbReference>
<keyword evidence="7" id="KW-1185">Reference proteome</keyword>
<dbReference type="SUPFAM" id="SSF53056">
    <property type="entry name" value="beta-carbonic anhydrase, cab"/>
    <property type="match status" value="1"/>
</dbReference>
<keyword evidence="3" id="KW-0479">Metal-binding</keyword>
<evidence type="ECO:0000313" key="7">
    <source>
        <dbReference type="Proteomes" id="UP001212997"/>
    </source>
</evidence>
<dbReference type="GO" id="GO:0004089">
    <property type="term" value="F:carbonate dehydratase activity"/>
    <property type="evidence" value="ECO:0007669"/>
    <property type="project" value="InterPro"/>
</dbReference>
<dbReference type="AlphaFoldDB" id="A0AAD5YC57"/>
<dbReference type="EMBL" id="JANAWD010000298">
    <property type="protein sequence ID" value="KAJ3481901.1"/>
    <property type="molecule type" value="Genomic_DNA"/>
</dbReference>
<feature type="region of interest" description="Disordered" evidence="4">
    <location>
        <begin position="93"/>
        <end position="112"/>
    </location>
</feature>
<evidence type="ECO:0000256" key="4">
    <source>
        <dbReference type="SAM" id="MobiDB-lite"/>
    </source>
</evidence>
<proteinExistence type="inferred from homology"/>
<feature type="compositionally biased region" description="Basic residues" evidence="4">
    <location>
        <begin position="200"/>
        <end position="215"/>
    </location>
</feature>
<dbReference type="InterPro" id="IPR036874">
    <property type="entry name" value="Carbonic_anhydrase_sf"/>
</dbReference>
<evidence type="ECO:0000256" key="1">
    <source>
        <dbReference type="ARBA" id="ARBA00006217"/>
    </source>
</evidence>
<dbReference type="InterPro" id="IPR040155">
    <property type="entry name" value="CEBPZ/Mak21-like"/>
</dbReference>
<evidence type="ECO:0000313" key="6">
    <source>
        <dbReference type="EMBL" id="KAJ3481901.1"/>
    </source>
</evidence>
<feature type="region of interest" description="Disordered" evidence="4">
    <location>
        <begin position="869"/>
        <end position="895"/>
    </location>
</feature>
<feature type="compositionally biased region" description="Polar residues" evidence="4">
    <location>
        <begin position="179"/>
        <end position="196"/>
    </location>
</feature>
<comment type="similarity">
    <text evidence="2">Belongs to the CBF/MAK21 family.</text>
</comment>
<feature type="region of interest" description="Disordered" evidence="4">
    <location>
        <begin position="1024"/>
        <end position="1192"/>
    </location>
</feature>
<gene>
    <name evidence="6" type="ORF">NLI96_g7350</name>
</gene>
<dbReference type="SUPFAM" id="SSF48371">
    <property type="entry name" value="ARM repeat"/>
    <property type="match status" value="1"/>
</dbReference>
<organism evidence="6 7">
    <name type="scientific">Meripilus lineatus</name>
    <dbReference type="NCBI Taxonomy" id="2056292"/>
    <lineage>
        <taxon>Eukaryota</taxon>
        <taxon>Fungi</taxon>
        <taxon>Dikarya</taxon>
        <taxon>Basidiomycota</taxon>
        <taxon>Agaricomycotina</taxon>
        <taxon>Agaricomycetes</taxon>
        <taxon>Polyporales</taxon>
        <taxon>Meripilaceae</taxon>
        <taxon>Meripilus</taxon>
    </lineage>
</organism>
<evidence type="ECO:0000256" key="2">
    <source>
        <dbReference type="ARBA" id="ARBA00007797"/>
    </source>
</evidence>
<evidence type="ECO:0000259" key="5">
    <source>
        <dbReference type="Pfam" id="PF03914"/>
    </source>
</evidence>
<sequence length="1217" mass="134465">MVQELLARNQRWIQTMLAHDPKYLDNLKEQTPKFLWIGCADSRVPESVITASVPGEIFVHRNIANQLRLDDDNAVSVLEYAVNTLKAGWRSLNDDQEGTMNTTEETGHPSSGGALDRWLAPLIELAKHLQDNQPRGSKLTLEDFIRGNVEHQPTDEAIKRSCQISLPLNGGACILASTPRTLTGTTRPDSSITPGSHSARFMHSKGSRHKHHDKRSKADLGDQILSMGGEKEDVDLMKGGVGEDGIVTGEQGVDPSLSKDVSDFLSDLKLGKEPGKTRIKDAAREKKPKEKKERKEKPERTPKIKLVFSPGPQWYSVVTPLGAVDPASSSPTSAQLASLSDKAARLLQHDAEAYQTSAASTGHSTSDSHFLQTILSKGTLSDRLSALTLLVQASPAHNTKALESLKSMAERGRGKGGREEGLKAMRCVVDWWIGGGAPDRKLRYFRDQPGLSHPSLSNQHLIAWYYEDWLKKYFFSILQILETYSLDPLPYVRTQALGFIFTLLRDKPEQEQNLLRLLVNKLGDTEKSVCSRASYHILQLLQTHPSMKGVIVREIRSLIFRPPASTSQQALKGVEDPPKANTHIKFTDEDPKSTDKAKAKRAQTTMKPMERWNSHAWYYAAVTLNQVVLTPSDHDRDVARALIEVYFEMFREVLGGTVDSKDEEDEGSVAGPSETSHREKKRAKGKEKETRGAAGFVEVEDSNSRLISAILTGVNRSLPFAKVEALGQNDVFNKHIDTLFLITHKSTFNISLQALMLILQVITTLTTNAPSTSTSGGSGITTSLSDRFYRTLYASLSDPRLAKSNKQAMYLNLLFKSLKVDPNLERVKAFVRRFIQILVVGAGGAGGTEFVAGGLYLLGELFSTTPQLKEMLSSAPSTSESEEYDPRKRDPQYAHASSSPLYELLPLLHHYHPAVSLHARQLLTSTPITATADLSLNTLSHFLDRFVYKNPKKPKTKGASAMQPAATSADGASGVKLVRGEVTGKGVVPVNEEGWWKRKEEDVPVDEIFFHKFFTKKNEIEKARAAKVGKRKGRGDDSDSDGSGEEDEEDEALPSEAGVVEDEEGSEAEEAEIWKVMKSTMPAELQDDDLDGESDDLPSDLDDEDEGESDEEDHPASHREEDDEEEGSEVLSLAEASDAEDLLSLDADVPDGLIEFDGSEAESEVDEEWGGISETTNKKRKRGDDEKSKRKKLRSLPTFASYDDFAKLIEDGPEDNL</sequence>
<name>A0AAD5YC57_9APHY</name>
<comment type="similarity">
    <text evidence="1">Belongs to the beta-class carbonic anhydrase family.</text>
</comment>
<feature type="region of interest" description="Disordered" evidence="4">
    <location>
        <begin position="268"/>
        <end position="303"/>
    </location>
</feature>
<feature type="region of interest" description="Disordered" evidence="4">
    <location>
        <begin position="658"/>
        <end position="691"/>
    </location>
</feature>
<dbReference type="GO" id="GO:0005634">
    <property type="term" value="C:nucleus"/>
    <property type="evidence" value="ECO:0007669"/>
    <property type="project" value="UniProtKB-ARBA"/>
</dbReference>
<feature type="compositionally biased region" description="Basic and acidic residues" evidence="4">
    <location>
        <begin position="585"/>
        <end position="597"/>
    </location>
</feature>
<feature type="compositionally biased region" description="Acidic residues" evidence="4">
    <location>
        <begin position="1157"/>
        <end position="1169"/>
    </location>
</feature>
<dbReference type="Pfam" id="PF00484">
    <property type="entry name" value="Pro_CA"/>
    <property type="match status" value="1"/>
</dbReference>
<dbReference type="Proteomes" id="UP001212997">
    <property type="component" value="Unassembled WGS sequence"/>
</dbReference>
<comment type="caution">
    <text evidence="6">The sequence shown here is derived from an EMBL/GenBank/DDBJ whole genome shotgun (WGS) entry which is preliminary data.</text>
</comment>
<feature type="binding site" evidence="3">
    <location>
        <position position="41"/>
    </location>
    <ligand>
        <name>Zn(2+)</name>
        <dbReference type="ChEBI" id="CHEBI:29105"/>
    </ligand>
</feature>
<dbReference type="Pfam" id="PF03914">
    <property type="entry name" value="CBF"/>
    <property type="match status" value="1"/>
</dbReference>
<feature type="region of interest" description="Disordered" evidence="4">
    <location>
        <begin position="179"/>
        <end position="217"/>
    </location>
</feature>
<dbReference type="Gene3D" id="3.40.1050.10">
    <property type="entry name" value="Carbonic anhydrase"/>
    <property type="match status" value="1"/>
</dbReference>
<keyword evidence="3" id="KW-0862">Zinc</keyword>
<feature type="compositionally biased region" description="Acidic residues" evidence="4">
    <location>
        <begin position="1038"/>
        <end position="1071"/>
    </location>
</feature>
<feature type="binding site" evidence="3">
    <location>
        <position position="39"/>
    </location>
    <ligand>
        <name>Zn(2+)</name>
        <dbReference type="ChEBI" id="CHEBI:29105"/>
    </ligand>
</feature>